<keyword evidence="3" id="KW-1185">Reference proteome</keyword>
<accession>A0A212QRJ2</accession>
<dbReference type="EMBL" id="FYEH01000003">
    <property type="protein sequence ID" value="SNB62200.1"/>
    <property type="molecule type" value="Genomic_DNA"/>
</dbReference>
<feature type="domain" description="YjiS-like" evidence="1">
    <location>
        <begin position="30"/>
        <end position="62"/>
    </location>
</feature>
<dbReference type="Proteomes" id="UP000197065">
    <property type="component" value="Unassembled WGS sequence"/>
</dbReference>
<protein>
    <recommendedName>
        <fullName evidence="1">YjiS-like domain-containing protein</fullName>
    </recommendedName>
</protein>
<gene>
    <name evidence="2" type="ORF">SAMN07250955_10362</name>
</gene>
<evidence type="ECO:0000313" key="3">
    <source>
        <dbReference type="Proteomes" id="UP000197065"/>
    </source>
</evidence>
<reference evidence="2 3" key="1">
    <citation type="submission" date="2017-06" db="EMBL/GenBank/DDBJ databases">
        <authorList>
            <person name="Kim H.J."/>
            <person name="Triplett B.A."/>
        </authorList>
    </citation>
    <scope>NUCLEOTIDE SEQUENCE [LARGE SCALE GENOMIC DNA]</scope>
    <source>
        <strain evidence="2 3">B29T1</strain>
    </source>
</reference>
<evidence type="ECO:0000259" key="1">
    <source>
        <dbReference type="Pfam" id="PF06568"/>
    </source>
</evidence>
<sequence>MAAQIVRPSHAATQERGFLASIFGRFTGSFAEYRRFNRTRNELDSLTDRELADIGLNRADIDNVAWRCAHRR</sequence>
<evidence type="ECO:0000313" key="2">
    <source>
        <dbReference type="EMBL" id="SNB62200.1"/>
    </source>
</evidence>
<proteinExistence type="predicted"/>
<dbReference type="RefSeq" id="WP_088560317.1">
    <property type="nucleotide sequence ID" value="NZ_FYEH01000003.1"/>
</dbReference>
<dbReference type="Pfam" id="PF06568">
    <property type="entry name" value="YjiS-like"/>
    <property type="match status" value="1"/>
</dbReference>
<dbReference type="OrthoDB" id="8244198at2"/>
<organism evidence="2 3">
    <name type="scientific">Arboricoccus pini</name>
    <dbReference type="NCBI Taxonomy" id="1963835"/>
    <lineage>
        <taxon>Bacteria</taxon>
        <taxon>Pseudomonadati</taxon>
        <taxon>Pseudomonadota</taxon>
        <taxon>Alphaproteobacteria</taxon>
        <taxon>Geminicoccales</taxon>
        <taxon>Geminicoccaceae</taxon>
        <taxon>Arboricoccus</taxon>
    </lineage>
</organism>
<dbReference type="AlphaFoldDB" id="A0A212QRJ2"/>
<dbReference type="InterPro" id="IPR009506">
    <property type="entry name" value="YjiS-like"/>
</dbReference>
<name>A0A212QRJ2_9PROT</name>